<feature type="compositionally biased region" description="Polar residues" evidence="1">
    <location>
        <begin position="1"/>
        <end position="10"/>
    </location>
</feature>
<feature type="compositionally biased region" description="Acidic residues" evidence="1">
    <location>
        <begin position="614"/>
        <end position="632"/>
    </location>
</feature>
<proteinExistence type="predicted"/>
<feature type="region of interest" description="Disordered" evidence="1">
    <location>
        <begin position="1252"/>
        <end position="1272"/>
    </location>
</feature>
<feature type="region of interest" description="Disordered" evidence="1">
    <location>
        <begin position="469"/>
        <end position="582"/>
    </location>
</feature>
<feature type="compositionally biased region" description="Acidic residues" evidence="1">
    <location>
        <begin position="1505"/>
        <end position="1519"/>
    </location>
</feature>
<feature type="region of interest" description="Disordered" evidence="1">
    <location>
        <begin position="1"/>
        <end position="208"/>
    </location>
</feature>
<feature type="region of interest" description="Disordered" evidence="1">
    <location>
        <begin position="604"/>
        <end position="1039"/>
    </location>
</feature>
<sequence>MRGKGKNNNLKGHRPSSPPAEPRRSTESASVKNAENDTVSPKKARYKPMLVPYVSVPRLSQDTKKKYIGGGDSDPEADVPQTGTLRSLPKRSGKATHARPQLTRAATEASTATVAYPNASVEEDSNKEAEMNDEAEDEADDLNVQGDSIGERLRSRRAPGKVLPVAAEPKKSRKKVDMKAAPKKTNANADSGKKAKGAQSGNVRPRGVSGIIDVFSSLEVKDGDKEDYELDEPPYTGRKSHYSSPVSRKAALNLVKGASKVAKHTPKPVRPPWKPRSWVPVPCPPVPANLLDLSTKAVNAREGLTPETAPMHHLYDYQYPDPEDVPREDVKVIWQAGRQCSYLGAPQTDRYTGYGYIRPRPDSFKDTGLQSYISYIQPKGDVLWMRLPEGHYIEEAYKQIPYDHLLDALEFAQRTLPPWFKAVMGQYNISDTPSTTVHTCELAFLPENIDHTTHCPSRARPHEIEEDNFDLPECLSSPPPATQQRPFTSTPPPAQCRPFTQQDRLSSVDPMSSAPRPTQGDTSNRKRKSEAPHSASPQSDPISGVSKRVRIHSPITKKDTSDDEGSDGMNIDLNIPQDDVPMFDPYDEAEVYAWHHDAEERFLRGAGGLPGDNYLEEEDWEDEDWEDEDWVDDASQGRKIGEDSTTPDARRVKNLGGERAMIPVDVSAHSHLGKSFDMRSKTRYGTHDSDDDNTHVHPGTTTSRAAEVQRRRDKLMEKLTVEEAEEERRQLAGKKENRQLRKSREEEERRTRDTQKRKENEVREGHARHERRRDEEEEGEEDLWHARQEQRLRDWDDKGRRARHDRRLKESEDEARRICHKRKQDEKEEEDCRMRHEREGRDRDREMEERRVRQKLKEKEYEERRVRHEQEKREKEERHVRHELKLKAKENQDRRVRNEKKLKEKEKEADTHHVQNNQKLKDEESRRIRRQQQLKAKEDKQQGDQEEARKDKDNSHIRGNEKGRGRDFGEVIGMDAESDDHCGREKTKSTEDEGHRHDEGDEDSDQEDDRGIQLGKRNEGKGKQREFVNADPSTSTAEETWTAENIDLLQEVGTLLKKLLSVTRLPLRAILKKLDLSLIYSRENSWNIFKQYVKEGKGTSGPSYNVITSELYNKIKAECITKGGGAWELQKQQWRDTLLRAGDDDVLPPDALDAEMLVYFDKVLKHQQDLATSIRNNGPIDILTLVYSSETGLRGSSQFVAGDPALMDFLNATDGEARAFINNFVTVTEMFKLGAASPEDLSFTQFTGILTGTNGPGSPPKKTGKHQLPPQTKIKAEREPCGVECIADFRGLAEKYRANMSDIPREVALIEDRQDRAVCRMVVRGWFADKINQAKPPPGIWRLNFCNLLVSHKLVFYCPSEMAMEVGTEVWNPNKWTVAKAESFLEQFRRNTNRIRMERWTEDNAKLLTSDRRYKSVPIVISSTKPMNTYITVNDTLDVVLNEASSAGEAVIGHSNKPLEIARKRSELKRDITALYRAPTIKNSATLNRFLGQRKVAAGQTPALAEEDDDDDEEEEEED</sequence>
<evidence type="ECO:0000256" key="1">
    <source>
        <dbReference type="SAM" id="MobiDB-lite"/>
    </source>
</evidence>
<feature type="compositionally biased region" description="Acidic residues" evidence="1">
    <location>
        <begin position="131"/>
        <end position="141"/>
    </location>
</feature>
<gene>
    <name evidence="2" type="ORF">FA13DRAFT_1706116</name>
</gene>
<dbReference type="EMBL" id="QPFP01000005">
    <property type="protein sequence ID" value="TEB36934.1"/>
    <property type="molecule type" value="Genomic_DNA"/>
</dbReference>
<feature type="compositionally biased region" description="Basic and acidic residues" evidence="1">
    <location>
        <begin position="1016"/>
        <end position="1028"/>
    </location>
</feature>
<evidence type="ECO:0000313" key="2">
    <source>
        <dbReference type="EMBL" id="TEB36934.1"/>
    </source>
</evidence>
<accession>A0A4Y7TSN0</accession>
<feature type="compositionally biased region" description="Basic and acidic residues" evidence="1">
    <location>
        <begin position="782"/>
        <end position="799"/>
    </location>
</feature>
<feature type="compositionally biased region" description="Basic and acidic residues" evidence="1">
    <location>
        <begin position="674"/>
        <end position="695"/>
    </location>
</feature>
<organism evidence="2 3">
    <name type="scientific">Coprinellus micaceus</name>
    <name type="common">Glistening ink-cap mushroom</name>
    <name type="synonym">Coprinus micaceus</name>
    <dbReference type="NCBI Taxonomy" id="71717"/>
    <lineage>
        <taxon>Eukaryota</taxon>
        <taxon>Fungi</taxon>
        <taxon>Dikarya</taxon>
        <taxon>Basidiomycota</taxon>
        <taxon>Agaricomycotina</taxon>
        <taxon>Agaricomycetes</taxon>
        <taxon>Agaricomycetidae</taxon>
        <taxon>Agaricales</taxon>
        <taxon>Agaricineae</taxon>
        <taxon>Psathyrellaceae</taxon>
        <taxon>Coprinellus</taxon>
    </lineage>
</organism>
<feature type="region of interest" description="Disordered" evidence="1">
    <location>
        <begin position="222"/>
        <end position="246"/>
    </location>
</feature>
<dbReference type="PANTHER" id="PTHR36812:SF9">
    <property type="entry name" value="MYB-LIKE PROTEIN X ISOFORM X1"/>
    <property type="match status" value="1"/>
</dbReference>
<feature type="compositionally biased region" description="Basic and acidic residues" evidence="1">
    <location>
        <begin position="979"/>
        <end position="999"/>
    </location>
</feature>
<dbReference type="OrthoDB" id="3064243at2759"/>
<feature type="compositionally biased region" description="Basic and acidic residues" evidence="1">
    <location>
        <begin position="935"/>
        <end position="969"/>
    </location>
</feature>
<keyword evidence="3" id="KW-1185">Reference proteome</keyword>
<feature type="region of interest" description="Disordered" evidence="1">
    <location>
        <begin position="1496"/>
        <end position="1519"/>
    </location>
</feature>
<dbReference type="Proteomes" id="UP000298030">
    <property type="component" value="Unassembled WGS sequence"/>
</dbReference>
<comment type="caution">
    <text evidence="2">The sequence shown here is derived from an EMBL/GenBank/DDBJ whole genome shotgun (WGS) entry which is preliminary data.</text>
</comment>
<reference evidence="2 3" key="1">
    <citation type="journal article" date="2019" name="Nat. Ecol. Evol.">
        <title>Megaphylogeny resolves global patterns of mushroom evolution.</title>
        <authorList>
            <person name="Varga T."/>
            <person name="Krizsan K."/>
            <person name="Foldi C."/>
            <person name="Dima B."/>
            <person name="Sanchez-Garcia M."/>
            <person name="Sanchez-Ramirez S."/>
            <person name="Szollosi G.J."/>
            <person name="Szarkandi J.G."/>
            <person name="Papp V."/>
            <person name="Albert L."/>
            <person name="Andreopoulos W."/>
            <person name="Angelini C."/>
            <person name="Antonin V."/>
            <person name="Barry K.W."/>
            <person name="Bougher N.L."/>
            <person name="Buchanan P."/>
            <person name="Buyck B."/>
            <person name="Bense V."/>
            <person name="Catcheside P."/>
            <person name="Chovatia M."/>
            <person name="Cooper J."/>
            <person name="Damon W."/>
            <person name="Desjardin D."/>
            <person name="Finy P."/>
            <person name="Geml J."/>
            <person name="Haridas S."/>
            <person name="Hughes K."/>
            <person name="Justo A."/>
            <person name="Karasinski D."/>
            <person name="Kautmanova I."/>
            <person name="Kiss B."/>
            <person name="Kocsube S."/>
            <person name="Kotiranta H."/>
            <person name="LaButti K.M."/>
            <person name="Lechner B.E."/>
            <person name="Liimatainen K."/>
            <person name="Lipzen A."/>
            <person name="Lukacs Z."/>
            <person name="Mihaltcheva S."/>
            <person name="Morgado L.N."/>
            <person name="Niskanen T."/>
            <person name="Noordeloos M.E."/>
            <person name="Ohm R.A."/>
            <person name="Ortiz-Santana B."/>
            <person name="Ovrebo C."/>
            <person name="Racz N."/>
            <person name="Riley R."/>
            <person name="Savchenko A."/>
            <person name="Shiryaev A."/>
            <person name="Soop K."/>
            <person name="Spirin V."/>
            <person name="Szebenyi C."/>
            <person name="Tomsovsky M."/>
            <person name="Tulloss R.E."/>
            <person name="Uehling J."/>
            <person name="Grigoriev I.V."/>
            <person name="Vagvolgyi C."/>
            <person name="Papp T."/>
            <person name="Martin F.M."/>
            <person name="Miettinen O."/>
            <person name="Hibbett D.S."/>
            <person name="Nagy L.G."/>
        </authorList>
    </citation>
    <scope>NUCLEOTIDE SEQUENCE [LARGE SCALE GENOMIC DNA]</scope>
    <source>
        <strain evidence="2 3">FP101781</strain>
    </source>
</reference>
<dbReference type="STRING" id="71717.A0A4Y7TSN0"/>
<dbReference type="PANTHER" id="PTHR36812">
    <property type="entry name" value="NEUROFILAMENT TRIPLET M PROTEIN-LIKE PROTEIN"/>
    <property type="match status" value="1"/>
</dbReference>
<feature type="compositionally biased region" description="Basic residues" evidence="1">
    <location>
        <begin position="88"/>
        <end position="97"/>
    </location>
</feature>
<feature type="compositionally biased region" description="Basic and acidic residues" evidence="1">
    <location>
        <begin position="707"/>
        <end position="767"/>
    </location>
</feature>
<protein>
    <submittedName>
        <fullName evidence="2">Uncharacterized protein</fullName>
    </submittedName>
</protein>
<evidence type="ECO:0000313" key="3">
    <source>
        <dbReference type="Proteomes" id="UP000298030"/>
    </source>
</evidence>
<feature type="compositionally biased region" description="Polar residues" evidence="1">
    <location>
        <begin position="29"/>
        <end position="39"/>
    </location>
</feature>
<name>A0A4Y7TSN0_COPMI</name>
<feature type="compositionally biased region" description="Basic and acidic residues" evidence="1">
    <location>
        <begin position="807"/>
        <end position="926"/>
    </location>
</feature>